<keyword evidence="3" id="KW-1185">Reference proteome</keyword>
<evidence type="ECO:0000259" key="1">
    <source>
        <dbReference type="Pfam" id="PF00160"/>
    </source>
</evidence>
<dbReference type="PANTHER" id="PTHR46873">
    <property type="entry name" value="EXPRESSED PROTEIN"/>
    <property type="match status" value="1"/>
</dbReference>
<name>A0ABQ8IHM4_9ROSI</name>
<dbReference type="Pfam" id="PF00160">
    <property type="entry name" value="Pro_isomerase"/>
    <property type="match status" value="1"/>
</dbReference>
<dbReference type="PROSITE" id="PS51257">
    <property type="entry name" value="PROKAR_LIPOPROTEIN"/>
    <property type="match status" value="1"/>
</dbReference>
<organism evidence="2 3">
    <name type="scientific">Xanthoceras sorbifolium</name>
    <dbReference type="NCBI Taxonomy" id="99658"/>
    <lineage>
        <taxon>Eukaryota</taxon>
        <taxon>Viridiplantae</taxon>
        <taxon>Streptophyta</taxon>
        <taxon>Embryophyta</taxon>
        <taxon>Tracheophyta</taxon>
        <taxon>Spermatophyta</taxon>
        <taxon>Magnoliopsida</taxon>
        <taxon>eudicotyledons</taxon>
        <taxon>Gunneridae</taxon>
        <taxon>Pentapetalae</taxon>
        <taxon>rosids</taxon>
        <taxon>malvids</taxon>
        <taxon>Sapindales</taxon>
        <taxon>Sapindaceae</taxon>
        <taxon>Xanthoceroideae</taxon>
        <taxon>Xanthoceras</taxon>
    </lineage>
</organism>
<reference evidence="2 3" key="1">
    <citation type="submission" date="2021-02" db="EMBL/GenBank/DDBJ databases">
        <title>Plant Genome Project.</title>
        <authorList>
            <person name="Zhang R.-G."/>
        </authorList>
    </citation>
    <scope>NUCLEOTIDE SEQUENCE [LARGE SCALE GENOMIC DNA]</scope>
    <source>
        <tissue evidence="2">Leaves</tissue>
    </source>
</reference>
<gene>
    <name evidence="2" type="ORF">JRO89_XS01G0006200</name>
</gene>
<feature type="domain" description="PPIase cyclophilin-type" evidence="1">
    <location>
        <begin position="162"/>
        <end position="312"/>
    </location>
</feature>
<dbReference type="EMBL" id="JAFEMO010000001">
    <property type="protein sequence ID" value="KAH7576172.1"/>
    <property type="molecule type" value="Genomic_DNA"/>
</dbReference>
<protein>
    <recommendedName>
        <fullName evidence="1">PPIase cyclophilin-type domain-containing protein</fullName>
    </recommendedName>
</protein>
<dbReference type="SUPFAM" id="SSF50891">
    <property type="entry name" value="Cyclophilin-like"/>
    <property type="match status" value="1"/>
</dbReference>
<dbReference type="PANTHER" id="PTHR46873:SF2">
    <property type="entry name" value="PPIASE CYCLOPHILIN-TYPE DOMAIN-CONTAINING PROTEIN"/>
    <property type="match status" value="1"/>
</dbReference>
<comment type="caution">
    <text evidence="2">The sequence shown here is derived from an EMBL/GenBank/DDBJ whole genome shotgun (WGS) entry which is preliminary data.</text>
</comment>
<proteinExistence type="predicted"/>
<evidence type="ECO:0000313" key="3">
    <source>
        <dbReference type="Proteomes" id="UP000827721"/>
    </source>
</evidence>
<dbReference type="InterPro" id="IPR002130">
    <property type="entry name" value="Cyclophilin-type_PPIase_dom"/>
</dbReference>
<dbReference type="Gene3D" id="2.40.100.10">
    <property type="entry name" value="Cyclophilin-like"/>
    <property type="match status" value="1"/>
</dbReference>
<accession>A0ABQ8IHM4</accession>
<dbReference type="Proteomes" id="UP000827721">
    <property type="component" value="Unassembled WGS sequence"/>
</dbReference>
<sequence>MGRRQTDSLIGRFALLVLLLLGSVSCVMVYLCFSMVYNSVSSGDSVGGNNSDEVNECCRGIEHLELWGDAVKWGSDFKVDSSEKCCMACKDMCGGADGGGDGPCLCDSWVFCGDRQACGSRFGECWLKKQKDTLDPERRESGDSVMWTSGLVFGKGQGIVGLDTEYGVLRVRLLSDCAPLSVSYILELLAQRHCAGCQIFRAESRGNNWDREGNHIKSAPFGPPYALIQGTLEAHGAIFKDIPAEACPTVKRGAVAWVGSGPEFFISLANHLEWPKTHTVFGFVLPQDMEVVERIARLPTTPDVWTGINVSVLEKPVDIRFRRINTSSGNLKLSANMDIDTKLSQ</sequence>
<dbReference type="InterPro" id="IPR029000">
    <property type="entry name" value="Cyclophilin-like_dom_sf"/>
</dbReference>
<evidence type="ECO:0000313" key="2">
    <source>
        <dbReference type="EMBL" id="KAH7576172.1"/>
    </source>
</evidence>